<evidence type="ECO:0000313" key="2">
    <source>
        <dbReference type="EMBL" id="RCH82806.1"/>
    </source>
</evidence>
<feature type="non-terminal residue" evidence="2">
    <location>
        <position position="1"/>
    </location>
</feature>
<accession>A0A367IYS3</accession>
<name>A0A367IYS3_RHIST</name>
<feature type="region of interest" description="Disordered" evidence="1">
    <location>
        <begin position="359"/>
        <end position="381"/>
    </location>
</feature>
<keyword evidence="3" id="KW-1185">Reference proteome</keyword>
<proteinExistence type="predicted"/>
<dbReference type="Proteomes" id="UP000253551">
    <property type="component" value="Unassembled WGS sequence"/>
</dbReference>
<gene>
    <name evidence="2" type="ORF">CU098_006641</name>
</gene>
<sequence>SKSDLIVAPLGQIVRKALPSNMRAVITDKLNSAIVQHSDFACMFSFMDHATMVNFTMFDNNTTVDLDAIIPIEFQTDSIPVSLSSISRISTSNDVTYNDYRNLFSFTHLQKITVEKVSKTNDEALAETAGNLKTRKQTKKLKKFQKYISDEQIDIDKVSKIGDEIHISSQRLRGIKEILKRKLHTQKEAINKQTIGVKDITDEEEFVFSKLFAFLSPYIPRREEENWIPVQLSFLILANTVFELPDYKKFKVKLRPRPCLSSLLCLPLYTAMLYTLMTNFGNANHGLICKNRYSISSLPVVLKRKADVFVSVFDLSCIQELCNSHKLEFIYRNLIPLELIACVIISSRMPWKAQEKIPKTQKAVSKQKASKELEGKLQDLN</sequence>
<feature type="compositionally biased region" description="Basic and acidic residues" evidence="1">
    <location>
        <begin position="369"/>
        <end position="381"/>
    </location>
</feature>
<reference evidence="2 3" key="1">
    <citation type="journal article" date="2018" name="G3 (Bethesda)">
        <title>Phylogenetic and Phylogenomic Definition of Rhizopus Species.</title>
        <authorList>
            <person name="Gryganskyi A.P."/>
            <person name="Golan J."/>
            <person name="Dolatabadi S."/>
            <person name="Mondo S."/>
            <person name="Robb S."/>
            <person name="Idnurm A."/>
            <person name="Muszewska A."/>
            <person name="Steczkiewicz K."/>
            <person name="Masonjones S."/>
            <person name="Liao H.L."/>
            <person name="Gajdeczka M.T."/>
            <person name="Anike F."/>
            <person name="Vuek A."/>
            <person name="Anishchenko I.M."/>
            <person name="Voigt K."/>
            <person name="de Hoog G.S."/>
            <person name="Smith M.E."/>
            <person name="Heitman J."/>
            <person name="Vilgalys R."/>
            <person name="Stajich J.E."/>
        </authorList>
    </citation>
    <scope>NUCLEOTIDE SEQUENCE [LARGE SCALE GENOMIC DNA]</scope>
    <source>
        <strain evidence="2 3">LSU 92-RS-03</strain>
    </source>
</reference>
<dbReference type="AlphaFoldDB" id="A0A367IYS3"/>
<dbReference type="OrthoDB" id="10417743at2759"/>
<evidence type="ECO:0000313" key="3">
    <source>
        <dbReference type="Proteomes" id="UP000253551"/>
    </source>
</evidence>
<dbReference type="EMBL" id="PJQM01004970">
    <property type="protein sequence ID" value="RCH82806.1"/>
    <property type="molecule type" value="Genomic_DNA"/>
</dbReference>
<evidence type="ECO:0000256" key="1">
    <source>
        <dbReference type="SAM" id="MobiDB-lite"/>
    </source>
</evidence>
<organism evidence="2 3">
    <name type="scientific">Rhizopus stolonifer</name>
    <name type="common">Rhizopus nigricans</name>
    <dbReference type="NCBI Taxonomy" id="4846"/>
    <lineage>
        <taxon>Eukaryota</taxon>
        <taxon>Fungi</taxon>
        <taxon>Fungi incertae sedis</taxon>
        <taxon>Mucoromycota</taxon>
        <taxon>Mucoromycotina</taxon>
        <taxon>Mucoromycetes</taxon>
        <taxon>Mucorales</taxon>
        <taxon>Mucorineae</taxon>
        <taxon>Rhizopodaceae</taxon>
        <taxon>Rhizopus</taxon>
    </lineage>
</organism>
<comment type="caution">
    <text evidence="2">The sequence shown here is derived from an EMBL/GenBank/DDBJ whole genome shotgun (WGS) entry which is preliminary data.</text>
</comment>
<protein>
    <submittedName>
        <fullName evidence="2">Uncharacterized protein</fullName>
    </submittedName>
</protein>